<dbReference type="EMBL" id="FXTB01000015">
    <property type="protein sequence ID" value="SMO91752.1"/>
    <property type="molecule type" value="Genomic_DNA"/>
</dbReference>
<gene>
    <name evidence="2" type="ORF">SAMN06265379_11514</name>
</gene>
<dbReference type="PANTHER" id="PTHR18964">
    <property type="entry name" value="ROK (REPRESSOR, ORF, KINASE) FAMILY"/>
    <property type="match status" value="1"/>
</dbReference>
<evidence type="ECO:0000256" key="1">
    <source>
        <dbReference type="ARBA" id="ARBA00006479"/>
    </source>
</evidence>
<dbReference type="SUPFAM" id="SSF46785">
    <property type="entry name" value="Winged helix' DNA-binding domain"/>
    <property type="match status" value="1"/>
</dbReference>
<evidence type="ECO:0000313" key="3">
    <source>
        <dbReference type="Proteomes" id="UP000319040"/>
    </source>
</evidence>
<organism evidence="2 3">
    <name type="scientific">Saccharicrinis carchari</name>
    <dbReference type="NCBI Taxonomy" id="1168039"/>
    <lineage>
        <taxon>Bacteria</taxon>
        <taxon>Pseudomonadati</taxon>
        <taxon>Bacteroidota</taxon>
        <taxon>Bacteroidia</taxon>
        <taxon>Marinilabiliales</taxon>
        <taxon>Marinilabiliaceae</taxon>
        <taxon>Saccharicrinis</taxon>
    </lineage>
</organism>
<dbReference type="Proteomes" id="UP000319040">
    <property type="component" value="Unassembled WGS sequence"/>
</dbReference>
<proteinExistence type="inferred from homology"/>
<protein>
    <submittedName>
        <fullName evidence="2">Sugar kinase of the NBD/HSP70 family, may contain an N-terminal HTH domain</fullName>
    </submittedName>
</protein>
<dbReference type="GO" id="GO:0016301">
    <property type="term" value="F:kinase activity"/>
    <property type="evidence" value="ECO:0007669"/>
    <property type="project" value="UniProtKB-KW"/>
</dbReference>
<keyword evidence="3" id="KW-1185">Reference proteome</keyword>
<name>A0A521F6E5_SACCC</name>
<dbReference type="InterPro" id="IPR036390">
    <property type="entry name" value="WH_DNA-bd_sf"/>
</dbReference>
<dbReference type="PANTHER" id="PTHR18964:SF149">
    <property type="entry name" value="BIFUNCTIONAL UDP-N-ACETYLGLUCOSAMINE 2-EPIMERASE_N-ACETYLMANNOSAMINE KINASE"/>
    <property type="match status" value="1"/>
</dbReference>
<comment type="similarity">
    <text evidence="1">Belongs to the ROK (NagC/XylR) family.</text>
</comment>
<sequence length="403" mass="44458">MIIDYLFKKEQFNSQSRKKKQKINIIRFISKSDTACIIPEISKHLKISIPTVNKLILELIDEGIILELGKKETESGRKPSLFSINKKVFYSIGVNIQLKSLRIALVDLEMSIIEFKIYEDFRLENTKECLDDIILKIKAFFASYQIDVKSVLGVGIGLTGRINTKMGESLSYFNFTNQPLATLLSKKLQLPILLENDTRATGLAEEVCGVVGSSQDALIVNLSRGLGLSILANGNIIRGKDGYAGEFGHMQFGLKNRLCLCGKQNCLGTEVSGYGLELDFEESKAKGRSSLLNIPDNSISYRQILDIALKGDGLAMELILEQGNKLGASLGNIINLLNPQLIVIAGSYSRLGNIFIDSMKIGMSKTALVNPLKNCKIVNSHVESDKAVVLGAASLLYRKYDLI</sequence>
<dbReference type="Gene3D" id="3.30.420.40">
    <property type="match status" value="2"/>
</dbReference>
<keyword evidence="2" id="KW-0808">Transferase</keyword>
<dbReference type="InterPro" id="IPR043129">
    <property type="entry name" value="ATPase_NBD"/>
</dbReference>
<evidence type="ECO:0000313" key="2">
    <source>
        <dbReference type="EMBL" id="SMO91752.1"/>
    </source>
</evidence>
<dbReference type="AlphaFoldDB" id="A0A521F6E5"/>
<dbReference type="RefSeq" id="WP_142534746.1">
    <property type="nucleotide sequence ID" value="NZ_FXTB01000015.1"/>
</dbReference>
<keyword evidence="2" id="KW-0418">Kinase</keyword>
<reference evidence="2 3" key="1">
    <citation type="submission" date="2017-05" db="EMBL/GenBank/DDBJ databases">
        <authorList>
            <person name="Varghese N."/>
            <person name="Submissions S."/>
        </authorList>
    </citation>
    <scope>NUCLEOTIDE SEQUENCE [LARGE SCALE GENOMIC DNA]</scope>
    <source>
        <strain evidence="2 3">DSM 27040</strain>
    </source>
</reference>
<dbReference type="SUPFAM" id="SSF53067">
    <property type="entry name" value="Actin-like ATPase domain"/>
    <property type="match status" value="1"/>
</dbReference>
<dbReference type="Pfam" id="PF00480">
    <property type="entry name" value="ROK"/>
    <property type="match status" value="1"/>
</dbReference>
<accession>A0A521F6E5</accession>
<dbReference type="Gene3D" id="1.10.10.10">
    <property type="entry name" value="Winged helix-like DNA-binding domain superfamily/Winged helix DNA-binding domain"/>
    <property type="match status" value="1"/>
</dbReference>
<dbReference type="OrthoDB" id="9810372at2"/>
<dbReference type="InterPro" id="IPR036388">
    <property type="entry name" value="WH-like_DNA-bd_sf"/>
</dbReference>
<dbReference type="InterPro" id="IPR000600">
    <property type="entry name" value="ROK"/>
</dbReference>